<protein>
    <recommendedName>
        <fullName evidence="4">DedA family protein</fullName>
    </recommendedName>
</protein>
<dbReference type="PANTHER" id="PTHR42709:SF10">
    <property type="entry name" value="SNARE ASSOCIATED GOLGI PROTEIN"/>
    <property type="match status" value="1"/>
</dbReference>
<dbReference type="Proteomes" id="UP000034539">
    <property type="component" value="Unassembled WGS sequence"/>
</dbReference>
<keyword evidence="1" id="KW-1133">Transmembrane helix</keyword>
<sequence length="193" mass="22571">MILFYLFIFFVVYLINVIPAFMPGTWMVLAYFKIKYNSPIYILAIIGAIAATLGRVTLSLLSRDFFRPFFSKKMQENMDHLGKMIDRIKGWTIPLMFTYAFFPVPSNQVFIALGLARVRIRLVAISFFLGRLVSYSFWVFTANYVADNLEGVFTWELTRGQKIIGEIFSFILLFLFLRIDWLALVKERKLKLI</sequence>
<dbReference type="PANTHER" id="PTHR42709">
    <property type="entry name" value="ALKALINE PHOSPHATASE LIKE PROTEIN"/>
    <property type="match status" value="1"/>
</dbReference>
<evidence type="ECO:0000313" key="3">
    <source>
        <dbReference type="Proteomes" id="UP000034539"/>
    </source>
</evidence>
<dbReference type="EMBL" id="LBXN01000056">
    <property type="protein sequence ID" value="KKR31950.1"/>
    <property type="molecule type" value="Genomic_DNA"/>
</dbReference>
<evidence type="ECO:0000256" key="1">
    <source>
        <dbReference type="SAM" id="Phobius"/>
    </source>
</evidence>
<name>A0A0G0SB34_9BACT</name>
<feature type="transmembrane region" description="Helical" evidence="1">
    <location>
        <begin position="41"/>
        <end position="61"/>
    </location>
</feature>
<organism evidence="2 3">
    <name type="scientific">Candidatus Gottesmanbacteria bacterium GW2011_GWC2_39_8</name>
    <dbReference type="NCBI Taxonomy" id="1618450"/>
    <lineage>
        <taxon>Bacteria</taxon>
        <taxon>Candidatus Gottesmaniibacteriota</taxon>
    </lineage>
</organism>
<dbReference type="GO" id="GO:0005886">
    <property type="term" value="C:plasma membrane"/>
    <property type="evidence" value="ECO:0007669"/>
    <property type="project" value="TreeGrafter"/>
</dbReference>
<feature type="transmembrane region" description="Helical" evidence="1">
    <location>
        <begin position="163"/>
        <end position="185"/>
    </location>
</feature>
<reference evidence="2 3" key="1">
    <citation type="journal article" date="2015" name="Nature">
        <title>rRNA introns, odd ribosomes, and small enigmatic genomes across a large radiation of phyla.</title>
        <authorList>
            <person name="Brown C.T."/>
            <person name="Hug L.A."/>
            <person name="Thomas B.C."/>
            <person name="Sharon I."/>
            <person name="Castelle C.J."/>
            <person name="Singh A."/>
            <person name="Wilkins M.J."/>
            <person name="Williams K.H."/>
            <person name="Banfield J.F."/>
        </authorList>
    </citation>
    <scope>NUCLEOTIDE SEQUENCE [LARGE SCALE GENOMIC DNA]</scope>
</reference>
<evidence type="ECO:0000313" key="2">
    <source>
        <dbReference type="EMBL" id="KKR31950.1"/>
    </source>
</evidence>
<feature type="transmembrane region" description="Helical" evidence="1">
    <location>
        <begin position="91"/>
        <end position="115"/>
    </location>
</feature>
<keyword evidence="1" id="KW-0812">Transmembrane</keyword>
<dbReference type="AlphaFoldDB" id="A0A0G0SB34"/>
<keyword evidence="1" id="KW-0472">Membrane</keyword>
<evidence type="ECO:0008006" key="4">
    <source>
        <dbReference type="Google" id="ProtNLM"/>
    </source>
</evidence>
<gene>
    <name evidence="2" type="ORF">UT63_C0056G0014</name>
</gene>
<feature type="transmembrane region" description="Helical" evidence="1">
    <location>
        <begin position="122"/>
        <end position="143"/>
    </location>
</feature>
<accession>A0A0G0SB34</accession>
<feature type="transmembrane region" description="Helical" evidence="1">
    <location>
        <begin position="6"/>
        <end position="29"/>
    </location>
</feature>
<dbReference type="InterPro" id="IPR051311">
    <property type="entry name" value="DedA_domain"/>
</dbReference>
<proteinExistence type="predicted"/>
<comment type="caution">
    <text evidence="2">The sequence shown here is derived from an EMBL/GenBank/DDBJ whole genome shotgun (WGS) entry which is preliminary data.</text>
</comment>